<protein>
    <submittedName>
        <fullName evidence="1">Uncharacterized protein</fullName>
    </submittedName>
</protein>
<reference evidence="1" key="1">
    <citation type="submission" date="2020-11" db="EMBL/GenBank/DDBJ databases">
        <authorList>
            <consortium name="DOE Joint Genome Institute"/>
            <person name="Ahrendt S."/>
            <person name="Riley R."/>
            <person name="Andreopoulos W."/>
            <person name="Labutti K."/>
            <person name="Pangilinan J."/>
            <person name="Ruiz-Duenas F.J."/>
            <person name="Barrasa J.M."/>
            <person name="Sanchez-Garcia M."/>
            <person name="Camarero S."/>
            <person name="Miyauchi S."/>
            <person name="Serrano A."/>
            <person name="Linde D."/>
            <person name="Babiker R."/>
            <person name="Drula E."/>
            <person name="Ayuso-Fernandez I."/>
            <person name="Pacheco R."/>
            <person name="Padilla G."/>
            <person name="Ferreira P."/>
            <person name="Barriuso J."/>
            <person name="Kellner H."/>
            <person name="Castanera R."/>
            <person name="Alfaro M."/>
            <person name="Ramirez L."/>
            <person name="Pisabarro A.G."/>
            <person name="Kuo A."/>
            <person name="Tritt A."/>
            <person name="Lipzen A."/>
            <person name="He G."/>
            <person name="Yan M."/>
            <person name="Ng V."/>
            <person name="Cullen D."/>
            <person name="Martin F."/>
            <person name="Rosso M.-N."/>
            <person name="Henrissat B."/>
            <person name="Hibbett D."/>
            <person name="Martinez A.T."/>
            <person name="Grigoriev I.V."/>
        </authorList>
    </citation>
    <scope>NUCLEOTIDE SEQUENCE</scope>
    <source>
        <strain evidence="1">MF-IS2</strain>
    </source>
</reference>
<dbReference type="Proteomes" id="UP000807342">
    <property type="component" value="Unassembled WGS sequence"/>
</dbReference>
<name>A0A9P5XEE5_9AGAR</name>
<evidence type="ECO:0000313" key="1">
    <source>
        <dbReference type="EMBL" id="KAF9449852.1"/>
    </source>
</evidence>
<dbReference type="AlphaFoldDB" id="A0A9P5XEE5"/>
<sequence length="128" mass="14953">MHGLQSTRQRGYPADPLSLMSYLVHSCSPTFSIRPFDIDILAICTLRTRISRPLSSRRLRELLRPFCILSEHRTDISDQNTTEIPRRYHHRDRTISHGSDKLRRDQCQKYKCVILLVLILLVTFCCPS</sequence>
<proteinExistence type="predicted"/>
<gene>
    <name evidence="1" type="ORF">P691DRAFT_517836</name>
</gene>
<comment type="caution">
    <text evidence="1">The sequence shown here is derived from an EMBL/GenBank/DDBJ whole genome shotgun (WGS) entry which is preliminary data.</text>
</comment>
<organism evidence="1 2">
    <name type="scientific">Macrolepiota fuliginosa MF-IS2</name>
    <dbReference type="NCBI Taxonomy" id="1400762"/>
    <lineage>
        <taxon>Eukaryota</taxon>
        <taxon>Fungi</taxon>
        <taxon>Dikarya</taxon>
        <taxon>Basidiomycota</taxon>
        <taxon>Agaricomycotina</taxon>
        <taxon>Agaricomycetes</taxon>
        <taxon>Agaricomycetidae</taxon>
        <taxon>Agaricales</taxon>
        <taxon>Agaricineae</taxon>
        <taxon>Agaricaceae</taxon>
        <taxon>Macrolepiota</taxon>
    </lineage>
</organism>
<accession>A0A9P5XEE5</accession>
<evidence type="ECO:0000313" key="2">
    <source>
        <dbReference type="Proteomes" id="UP000807342"/>
    </source>
</evidence>
<keyword evidence="2" id="KW-1185">Reference proteome</keyword>
<dbReference type="EMBL" id="MU151118">
    <property type="protein sequence ID" value="KAF9449852.1"/>
    <property type="molecule type" value="Genomic_DNA"/>
</dbReference>